<keyword evidence="1" id="KW-0472">Membrane</keyword>
<feature type="transmembrane region" description="Helical" evidence="1">
    <location>
        <begin position="16"/>
        <end position="35"/>
    </location>
</feature>
<sequence length="131" mass="14220">MLDCAMIGQILGDAGLLVSLLSGLLGALLGAWIGARSSAKLERERQLVELYARVFASFNELLRDRTPANLAALSAAVSGAMLVCSKQSEAILAELEKTVVSQEFDGMVRQGLMRELRESAQRDLKTFHRLA</sequence>
<keyword evidence="1" id="KW-1133">Transmembrane helix</keyword>
<protein>
    <submittedName>
        <fullName evidence="2">Uncharacterized protein</fullName>
    </submittedName>
</protein>
<gene>
    <name evidence="2" type="ORF">H9864_06665</name>
</gene>
<reference evidence="2" key="2">
    <citation type="submission" date="2021-04" db="EMBL/GenBank/DDBJ databases">
        <authorList>
            <person name="Gilroy R."/>
        </authorList>
    </citation>
    <scope>NUCLEOTIDE SEQUENCE</scope>
    <source>
        <strain evidence="2">742</strain>
    </source>
</reference>
<organism evidence="2 3">
    <name type="scientific">Candidatus Faecalibacterium intestinavium</name>
    <dbReference type="NCBI Taxonomy" id="2838580"/>
    <lineage>
        <taxon>Bacteria</taxon>
        <taxon>Bacillati</taxon>
        <taxon>Bacillota</taxon>
        <taxon>Clostridia</taxon>
        <taxon>Eubacteriales</taxon>
        <taxon>Oscillospiraceae</taxon>
        <taxon>Faecalibacterium</taxon>
    </lineage>
</organism>
<dbReference type="EMBL" id="JAHLFH010000138">
    <property type="protein sequence ID" value="MBU3820034.1"/>
    <property type="molecule type" value="Genomic_DNA"/>
</dbReference>
<comment type="caution">
    <text evidence="2">The sequence shown here is derived from an EMBL/GenBank/DDBJ whole genome shotgun (WGS) entry which is preliminary data.</text>
</comment>
<dbReference type="AlphaFoldDB" id="A0A9E2KKH3"/>
<keyword evidence="1" id="KW-0812">Transmembrane</keyword>
<dbReference type="Proteomes" id="UP000824178">
    <property type="component" value="Unassembled WGS sequence"/>
</dbReference>
<evidence type="ECO:0000313" key="2">
    <source>
        <dbReference type="EMBL" id="MBU3820034.1"/>
    </source>
</evidence>
<reference evidence="2" key="1">
    <citation type="journal article" date="2021" name="PeerJ">
        <title>Extensive microbial diversity within the chicken gut microbiome revealed by metagenomics and culture.</title>
        <authorList>
            <person name="Gilroy R."/>
            <person name="Ravi A."/>
            <person name="Getino M."/>
            <person name="Pursley I."/>
            <person name="Horton D.L."/>
            <person name="Alikhan N.F."/>
            <person name="Baker D."/>
            <person name="Gharbi K."/>
            <person name="Hall N."/>
            <person name="Watson M."/>
            <person name="Adriaenssens E.M."/>
            <person name="Foster-Nyarko E."/>
            <person name="Jarju S."/>
            <person name="Secka A."/>
            <person name="Antonio M."/>
            <person name="Oren A."/>
            <person name="Chaudhuri R.R."/>
            <person name="La Ragione R."/>
            <person name="Hildebrand F."/>
            <person name="Pallen M.J."/>
        </authorList>
    </citation>
    <scope>NUCLEOTIDE SEQUENCE</scope>
    <source>
        <strain evidence="2">742</strain>
    </source>
</reference>
<name>A0A9E2KKH3_9FIRM</name>
<evidence type="ECO:0000313" key="3">
    <source>
        <dbReference type="Proteomes" id="UP000824178"/>
    </source>
</evidence>
<accession>A0A9E2KKH3</accession>
<proteinExistence type="predicted"/>
<evidence type="ECO:0000256" key="1">
    <source>
        <dbReference type="SAM" id="Phobius"/>
    </source>
</evidence>